<feature type="binding site" evidence="2">
    <location>
        <position position="406"/>
    </location>
    <ligand>
        <name>Mn(2+)</name>
        <dbReference type="ChEBI" id="CHEBI:29035"/>
        <label>2</label>
    </ligand>
</feature>
<reference evidence="4 5" key="1">
    <citation type="submission" date="2018-10" db="EMBL/GenBank/DDBJ databases">
        <title>Draft genome sequence for the type isolate of Erwinia psidii, agent causal of bacterial blight in guava (Psidium guajava) and wilt and die-back of Eucalyptus spp.</title>
        <authorList>
            <person name="Hermenegildo P.S."/>
            <person name="Santos S.A."/>
            <person name="Guimaraes L.M.S."/>
            <person name="Vidigal P.M.P."/>
            <person name="Pereira I.C."/>
            <person name="Badel J.L."/>
            <person name="Alfenas-Zerbini P."/>
            <person name="Ferreira M.A.S.V."/>
            <person name="Alfenas A.C."/>
        </authorList>
    </citation>
    <scope>NUCLEOTIDE SEQUENCE [LARGE SCALE GENOMIC DNA]</scope>
    <source>
        <strain evidence="4 5">IBSBF 435</strain>
    </source>
</reference>
<sequence length="437" mass="46911">MARSVADFVQEIYPRLQSWRRDLHKYAESGWLEFRTATLVAEELHQLGYQLQLGKTVIDADARMGLPSAEVLAQHEQRAIQQGALPQWLGHFSGGFCGIVATLETGRPGPVIAFRVDMDALDVVEMQAAEHRPFALGFASCNEGMMHACGHDGHTTIGIGLAQVLKQFESHLCGTIKLIFQPAEEGTRGAKSMVAAGVLDNVDFFTAIHIGTGVPAGELVCGSNSFLATTKLDVSFRGVAAHAGARPEEGKNALLAAAQATLALHSLVQHSAGSSRINVGVLQAGTGRNVVADRALMKVETRGATNEINDHICQQALQVLAGAATMYGVQHEVTLMGAARSCQPTQPWVDYIRQQAAHIPELTSLVDSKNQAAGSEDATYMMERVKARGGQASYIIFGTELTAGHHNEKFDFNEQVMAVAVKTLAALAFNIRQFGEA</sequence>
<evidence type="ECO:0000256" key="2">
    <source>
        <dbReference type="PIRSR" id="PIRSR005962-1"/>
    </source>
</evidence>
<dbReference type="EMBL" id="RHHM01000006">
    <property type="protein sequence ID" value="RQM38468.1"/>
    <property type="molecule type" value="Genomic_DNA"/>
</dbReference>
<dbReference type="NCBIfam" id="TIGR01891">
    <property type="entry name" value="amidohydrolases"/>
    <property type="match status" value="1"/>
</dbReference>
<dbReference type="InterPro" id="IPR036264">
    <property type="entry name" value="Bact_exopeptidase_dim_dom"/>
</dbReference>
<dbReference type="AlphaFoldDB" id="A0A3N6RZ48"/>
<comment type="caution">
    <text evidence="4">The sequence shown here is derived from an EMBL/GenBank/DDBJ whole genome shotgun (WGS) entry which is preliminary data.</text>
</comment>
<comment type="cofactor">
    <cofactor evidence="2">
        <name>Mn(2+)</name>
        <dbReference type="ChEBI" id="CHEBI:29035"/>
    </cofactor>
    <text evidence="2">The Mn(2+) ion enhances activity.</text>
</comment>
<dbReference type="InterPro" id="IPR033845">
    <property type="entry name" value="AbgA"/>
</dbReference>
<keyword evidence="2" id="KW-0464">Manganese</keyword>
<dbReference type="PANTHER" id="PTHR30575">
    <property type="entry name" value="PEPTIDASE M20"/>
    <property type="match status" value="1"/>
</dbReference>
<evidence type="ECO:0000256" key="1">
    <source>
        <dbReference type="ARBA" id="ARBA00022801"/>
    </source>
</evidence>
<dbReference type="Proteomes" id="UP000279457">
    <property type="component" value="Unassembled WGS sequence"/>
</dbReference>
<feature type="domain" description="Peptidase M20 dimerisation" evidence="3">
    <location>
        <begin position="233"/>
        <end position="320"/>
    </location>
</feature>
<dbReference type="SUPFAM" id="SSF53187">
    <property type="entry name" value="Zn-dependent exopeptidases"/>
    <property type="match status" value="1"/>
</dbReference>
<organism evidence="4 5">
    <name type="scientific">Erwinia psidii</name>
    <dbReference type="NCBI Taxonomy" id="69224"/>
    <lineage>
        <taxon>Bacteria</taxon>
        <taxon>Pseudomonadati</taxon>
        <taxon>Pseudomonadota</taxon>
        <taxon>Gammaproteobacteria</taxon>
        <taxon>Enterobacterales</taxon>
        <taxon>Erwiniaceae</taxon>
        <taxon>Erwinia</taxon>
    </lineage>
</organism>
<dbReference type="InterPro" id="IPR052030">
    <property type="entry name" value="Peptidase_M20/M20A_hydrolases"/>
</dbReference>
<evidence type="ECO:0000313" key="4">
    <source>
        <dbReference type="EMBL" id="RQM38468.1"/>
    </source>
</evidence>
<dbReference type="GO" id="GO:0046872">
    <property type="term" value="F:metal ion binding"/>
    <property type="evidence" value="ECO:0007669"/>
    <property type="project" value="UniProtKB-KW"/>
</dbReference>
<dbReference type="RefSeq" id="WP_124232921.1">
    <property type="nucleotide sequence ID" value="NZ_RHHM01000006.1"/>
</dbReference>
<feature type="binding site" evidence="2">
    <location>
        <position position="185"/>
    </location>
    <ligand>
        <name>Mn(2+)</name>
        <dbReference type="ChEBI" id="CHEBI:29035"/>
        <label>2</label>
    </ligand>
</feature>
<dbReference type="Gene3D" id="3.40.630.10">
    <property type="entry name" value="Zn peptidases"/>
    <property type="match status" value="2"/>
</dbReference>
<dbReference type="PIRSF" id="PIRSF005962">
    <property type="entry name" value="Pept_M20D_amidohydro"/>
    <property type="match status" value="1"/>
</dbReference>
<proteinExistence type="predicted"/>
<dbReference type="Pfam" id="PF07687">
    <property type="entry name" value="M20_dimer"/>
    <property type="match status" value="1"/>
</dbReference>
<feature type="binding site" evidence="2">
    <location>
        <position position="149"/>
    </location>
    <ligand>
        <name>Mn(2+)</name>
        <dbReference type="ChEBI" id="CHEBI:29035"/>
        <label>2</label>
    </ligand>
</feature>
<keyword evidence="1 4" id="KW-0378">Hydrolase</keyword>
<feature type="binding site" evidence="2">
    <location>
        <position position="151"/>
    </location>
    <ligand>
        <name>Mn(2+)</name>
        <dbReference type="ChEBI" id="CHEBI:29035"/>
        <label>2</label>
    </ligand>
</feature>
<gene>
    <name evidence="4" type="ORF">EB241_09610</name>
</gene>
<keyword evidence="5" id="KW-1185">Reference proteome</keyword>
<accession>A0A3N6RZ48</accession>
<dbReference type="GO" id="GO:0016805">
    <property type="term" value="F:dipeptidase activity"/>
    <property type="evidence" value="ECO:0007669"/>
    <property type="project" value="TreeGrafter"/>
</dbReference>
<dbReference type="GO" id="GO:0005737">
    <property type="term" value="C:cytoplasm"/>
    <property type="evidence" value="ECO:0007669"/>
    <property type="project" value="TreeGrafter"/>
</dbReference>
<dbReference type="InterPro" id="IPR002933">
    <property type="entry name" value="Peptidase_M20"/>
</dbReference>
<name>A0A3N6RZ48_9GAMM</name>
<dbReference type="SUPFAM" id="SSF55031">
    <property type="entry name" value="Bacterial exopeptidase dimerisation domain"/>
    <property type="match status" value="1"/>
</dbReference>
<protein>
    <submittedName>
        <fullName evidence="4">Amidohydrolase</fullName>
    </submittedName>
</protein>
<dbReference type="OrthoDB" id="9777385at2"/>
<evidence type="ECO:0000313" key="5">
    <source>
        <dbReference type="Proteomes" id="UP000279457"/>
    </source>
</evidence>
<dbReference type="CDD" id="cd05665">
    <property type="entry name" value="M20_Acy1_IAAspH"/>
    <property type="match status" value="1"/>
</dbReference>
<keyword evidence="2" id="KW-0479">Metal-binding</keyword>
<dbReference type="InterPro" id="IPR011650">
    <property type="entry name" value="Peptidase_M20_dimer"/>
</dbReference>
<feature type="binding site" evidence="2">
    <location>
        <position position="209"/>
    </location>
    <ligand>
        <name>Mn(2+)</name>
        <dbReference type="ChEBI" id="CHEBI:29035"/>
        <label>2</label>
    </ligand>
</feature>
<dbReference type="InterPro" id="IPR017439">
    <property type="entry name" value="Amidohydrolase"/>
</dbReference>
<dbReference type="Pfam" id="PF01546">
    <property type="entry name" value="Peptidase_M20"/>
    <property type="match status" value="1"/>
</dbReference>
<dbReference type="GO" id="GO:0046657">
    <property type="term" value="P:folic acid catabolic process"/>
    <property type="evidence" value="ECO:0007669"/>
    <property type="project" value="TreeGrafter"/>
</dbReference>
<dbReference type="PANTHER" id="PTHR30575:SF3">
    <property type="entry name" value="PEPTIDASE M20 DIMERISATION DOMAIN-CONTAINING PROTEIN"/>
    <property type="match status" value="1"/>
</dbReference>
<evidence type="ECO:0000259" key="3">
    <source>
        <dbReference type="Pfam" id="PF07687"/>
    </source>
</evidence>
<dbReference type="GO" id="GO:0071713">
    <property type="term" value="F:para-aminobenzoyl-glutamate hydrolase activity"/>
    <property type="evidence" value="ECO:0007669"/>
    <property type="project" value="TreeGrafter"/>
</dbReference>